<gene>
    <name evidence="1" type="ORF">SAMN05443637_111192</name>
    <name evidence="2" type="ORF">SAMN05443637_118159</name>
</gene>
<dbReference type="EMBL" id="FRAP01000011">
    <property type="protein sequence ID" value="SHK76363.1"/>
    <property type="molecule type" value="Genomic_DNA"/>
</dbReference>
<organism evidence="2 3">
    <name type="scientific">Pseudonocardia thermophila</name>
    <dbReference type="NCBI Taxonomy" id="1848"/>
    <lineage>
        <taxon>Bacteria</taxon>
        <taxon>Bacillati</taxon>
        <taxon>Actinomycetota</taxon>
        <taxon>Actinomycetes</taxon>
        <taxon>Pseudonocardiales</taxon>
        <taxon>Pseudonocardiaceae</taxon>
        <taxon>Pseudonocardia</taxon>
    </lineage>
</organism>
<keyword evidence="3" id="KW-1185">Reference proteome</keyword>
<evidence type="ECO:0000313" key="2">
    <source>
        <dbReference type="EMBL" id="SHL12604.1"/>
    </source>
</evidence>
<dbReference type="Proteomes" id="UP000184363">
    <property type="component" value="Unassembled WGS sequence"/>
</dbReference>
<evidence type="ECO:0000313" key="3">
    <source>
        <dbReference type="Proteomes" id="UP000184363"/>
    </source>
</evidence>
<proteinExistence type="predicted"/>
<sequence>MDQSLFNEICLQQLRLSGVHEGETVAVLTTGD</sequence>
<dbReference type="STRING" id="1848.SAMN05443637_118159"/>
<protein>
    <submittedName>
        <fullName evidence="2">Uncharacterized protein</fullName>
    </submittedName>
</protein>
<evidence type="ECO:0000313" key="1">
    <source>
        <dbReference type="EMBL" id="SHK76363.1"/>
    </source>
</evidence>
<reference evidence="2 3" key="1">
    <citation type="submission" date="2016-11" db="EMBL/GenBank/DDBJ databases">
        <authorList>
            <person name="Jaros S."/>
            <person name="Januszkiewicz K."/>
            <person name="Wedrychowicz H."/>
        </authorList>
    </citation>
    <scope>NUCLEOTIDE SEQUENCE [LARGE SCALE GENOMIC DNA]</scope>
    <source>
        <strain evidence="2 3">DSM 43832</strain>
    </source>
</reference>
<feature type="non-terminal residue" evidence="2">
    <location>
        <position position="32"/>
    </location>
</feature>
<accession>A0A1M6Y352</accession>
<name>A0A1M6Y352_PSETH</name>
<dbReference type="EMBL" id="FRAP01000018">
    <property type="protein sequence ID" value="SHL12604.1"/>
    <property type="molecule type" value="Genomic_DNA"/>
</dbReference>
<dbReference type="AlphaFoldDB" id="A0A1M6Y352"/>